<dbReference type="InterPro" id="IPR010239">
    <property type="entry name" value="CHP02001"/>
</dbReference>
<sequence>MIRVALLLALVAAPVQAAPIVSGEAMVVSDYRFRGISRSDAKPAATARLGVDLGIVYAEAFAASLSGWGRFGGAEAEVDISAGVRQSLGLASLDLGVTLYNFIDADAPASVAEAQAKISGGIGPLRLTAGTAWAPPQRGLASATSRRGSNLYTWGAAHADIIGTPLALDARIGHSRGRPGLGGAGALLGSARAWDWRLGATYATGPFSIGAAVTGTDLSERADALLRTPRGSRIAGTGVLVSVGAGF</sequence>
<proteinExistence type="predicted"/>
<organism evidence="2 3">
    <name type="scientific">Polymorphobacter multimanifer</name>
    <dbReference type="NCBI Taxonomy" id="1070431"/>
    <lineage>
        <taxon>Bacteria</taxon>
        <taxon>Pseudomonadati</taxon>
        <taxon>Pseudomonadota</taxon>
        <taxon>Alphaproteobacteria</taxon>
        <taxon>Sphingomonadales</taxon>
        <taxon>Sphingosinicellaceae</taxon>
        <taxon>Polymorphobacter</taxon>
    </lineage>
</organism>
<keyword evidence="1" id="KW-0732">Signal</keyword>
<feature type="chain" id="PRO_5032866869" evidence="1">
    <location>
        <begin position="18"/>
        <end position="247"/>
    </location>
</feature>
<name>A0A841L6G1_9SPHN</name>
<evidence type="ECO:0000313" key="2">
    <source>
        <dbReference type="EMBL" id="MBB6227816.1"/>
    </source>
</evidence>
<dbReference type="Proteomes" id="UP000538147">
    <property type="component" value="Unassembled WGS sequence"/>
</dbReference>
<dbReference type="Pfam" id="PF09694">
    <property type="entry name" value="Gcw_chp"/>
    <property type="match status" value="1"/>
</dbReference>
<feature type="signal peptide" evidence="1">
    <location>
        <begin position="1"/>
        <end position="17"/>
    </location>
</feature>
<comment type="caution">
    <text evidence="2">The sequence shown here is derived from an EMBL/GenBank/DDBJ whole genome shotgun (WGS) entry which is preliminary data.</text>
</comment>
<dbReference type="NCBIfam" id="TIGR02001">
    <property type="entry name" value="gcw_chp"/>
    <property type="match status" value="1"/>
</dbReference>
<accession>A0A841L6G1</accession>
<evidence type="ECO:0000313" key="3">
    <source>
        <dbReference type="Proteomes" id="UP000538147"/>
    </source>
</evidence>
<protein>
    <submittedName>
        <fullName evidence="2">Uncharacterized protein (TIGR02001 family)</fullName>
    </submittedName>
</protein>
<keyword evidence="3" id="KW-1185">Reference proteome</keyword>
<reference evidence="2 3" key="1">
    <citation type="submission" date="2020-08" db="EMBL/GenBank/DDBJ databases">
        <title>Genomic Encyclopedia of Type Strains, Phase IV (KMG-IV): sequencing the most valuable type-strain genomes for metagenomic binning, comparative biology and taxonomic classification.</title>
        <authorList>
            <person name="Goeker M."/>
        </authorList>
    </citation>
    <scope>NUCLEOTIDE SEQUENCE [LARGE SCALE GENOMIC DNA]</scope>
    <source>
        <strain evidence="2 3">DSM 102189</strain>
    </source>
</reference>
<dbReference type="RefSeq" id="WP_184199068.1">
    <property type="nucleotide sequence ID" value="NZ_JACIIV010000013.1"/>
</dbReference>
<dbReference type="EMBL" id="JACIIV010000013">
    <property type="protein sequence ID" value="MBB6227816.1"/>
    <property type="molecule type" value="Genomic_DNA"/>
</dbReference>
<evidence type="ECO:0000256" key="1">
    <source>
        <dbReference type="SAM" id="SignalP"/>
    </source>
</evidence>
<gene>
    <name evidence="2" type="ORF">FHS79_001997</name>
</gene>
<dbReference type="AlphaFoldDB" id="A0A841L6G1"/>